<dbReference type="Pfam" id="PF25210">
    <property type="entry name" value="Kelch_FKB95"/>
    <property type="match status" value="1"/>
</dbReference>
<dbReference type="PANTHER" id="PTHR24414">
    <property type="entry name" value="F-BOX/KELCH-REPEAT PROTEIN SKIP4"/>
    <property type="match status" value="1"/>
</dbReference>
<protein>
    <recommendedName>
        <fullName evidence="1">FKB95-like N-terminal Kelch domain-containing protein</fullName>
    </recommendedName>
</protein>
<dbReference type="Gramene" id="ESQ29937">
    <property type="protein sequence ID" value="ESQ29937"/>
    <property type="gene ID" value="EUTSA_v10011944mg"/>
</dbReference>
<name>V4KJ59_EUTSA</name>
<evidence type="ECO:0000313" key="3">
    <source>
        <dbReference type="Proteomes" id="UP000030689"/>
    </source>
</evidence>
<proteinExistence type="predicted"/>
<reference evidence="2 3" key="1">
    <citation type="journal article" date="2013" name="Front. Plant Sci.">
        <title>The Reference Genome of the Halophytic Plant Eutrema salsugineum.</title>
        <authorList>
            <person name="Yang R."/>
            <person name="Jarvis D.E."/>
            <person name="Chen H."/>
            <person name="Beilstein M.A."/>
            <person name="Grimwood J."/>
            <person name="Jenkins J."/>
            <person name="Shu S."/>
            <person name="Prochnik S."/>
            <person name="Xin M."/>
            <person name="Ma C."/>
            <person name="Schmutz J."/>
            <person name="Wing R.A."/>
            <person name="Mitchell-Olds T."/>
            <person name="Schumaker K.S."/>
            <person name="Wang X."/>
        </authorList>
    </citation>
    <scope>NUCLEOTIDE SEQUENCE [LARGE SCALE GENOMIC DNA]</scope>
</reference>
<keyword evidence="3" id="KW-1185">Reference proteome</keyword>
<accession>V4KJ59</accession>
<gene>
    <name evidence="2" type="ORF">EUTSA_v10011944mg</name>
</gene>
<dbReference type="Gene3D" id="2.120.10.80">
    <property type="entry name" value="Kelch-type beta propeller"/>
    <property type="match status" value="1"/>
</dbReference>
<dbReference type="InterPro" id="IPR015915">
    <property type="entry name" value="Kelch-typ_b-propeller"/>
</dbReference>
<dbReference type="AlphaFoldDB" id="V4KJ59"/>
<dbReference type="Proteomes" id="UP000030689">
    <property type="component" value="Unassembled WGS sequence"/>
</dbReference>
<dbReference type="OMA" id="VIFAMDE"/>
<dbReference type="InterPro" id="IPR050354">
    <property type="entry name" value="F-box/kelch-repeat_ARATH"/>
</dbReference>
<dbReference type="KEGG" id="eus:EUTSA_v10011944mg"/>
<feature type="domain" description="FKB95-like N-terminal Kelch" evidence="1">
    <location>
        <begin position="1"/>
        <end position="223"/>
    </location>
</feature>
<dbReference type="InterPro" id="IPR057499">
    <property type="entry name" value="Kelch_FKB95"/>
</dbReference>
<dbReference type="PANTHER" id="PTHR24414:SF115">
    <property type="entry name" value="F-BOX DOMAIN-CONTAINING PROTEIN"/>
    <property type="match status" value="1"/>
</dbReference>
<evidence type="ECO:0000259" key="1">
    <source>
        <dbReference type="Pfam" id="PF25210"/>
    </source>
</evidence>
<dbReference type="EMBL" id="KI517809">
    <property type="protein sequence ID" value="ESQ29937.1"/>
    <property type="molecule type" value="Genomic_DNA"/>
</dbReference>
<dbReference type="SUPFAM" id="SSF117281">
    <property type="entry name" value="Kelch motif"/>
    <property type="match status" value="1"/>
</dbReference>
<evidence type="ECO:0000313" key="2">
    <source>
        <dbReference type="EMBL" id="ESQ29937.1"/>
    </source>
</evidence>
<dbReference type="eggNOG" id="KOG1072">
    <property type="taxonomic scope" value="Eukaryota"/>
</dbReference>
<sequence>MRKARAFASASLVDGKIHVFGGTVACSNWANEIEVFDPNTATWEFLWTERDAEENLYGAEIQQSVVMIDDDGKNVIFAMDEDGRRFCIVPSKRIRAMCKTDSQLAGHRSDWCVIGKELYCRGTRGRILWCDDSRSLDWKEVKGLEELRVKHLCGRRHRWGRPTTCVNYDITKLCTNSAGNIVIFWNKQLHDVEGSLELWSAEISVERRDGGEIWGKTEWSGAVYSLNPLSDSSFSVQVLFSGSVFT</sequence>
<organism evidence="2 3">
    <name type="scientific">Eutrema salsugineum</name>
    <name type="common">Saltwater cress</name>
    <name type="synonym">Sisymbrium salsugineum</name>
    <dbReference type="NCBI Taxonomy" id="72664"/>
    <lineage>
        <taxon>Eukaryota</taxon>
        <taxon>Viridiplantae</taxon>
        <taxon>Streptophyta</taxon>
        <taxon>Embryophyta</taxon>
        <taxon>Tracheophyta</taxon>
        <taxon>Spermatophyta</taxon>
        <taxon>Magnoliopsida</taxon>
        <taxon>eudicotyledons</taxon>
        <taxon>Gunneridae</taxon>
        <taxon>Pentapetalae</taxon>
        <taxon>rosids</taxon>
        <taxon>malvids</taxon>
        <taxon>Brassicales</taxon>
        <taxon>Brassicaceae</taxon>
        <taxon>Eutremeae</taxon>
        <taxon>Eutrema</taxon>
    </lineage>
</organism>